<name>A0A0F9AUW9_9ZZZZ</name>
<dbReference type="AlphaFoldDB" id="A0A0F9AUW9"/>
<evidence type="ECO:0000313" key="1">
    <source>
        <dbReference type="EMBL" id="KKL13389.1"/>
    </source>
</evidence>
<reference evidence="1" key="1">
    <citation type="journal article" date="2015" name="Nature">
        <title>Complex archaea that bridge the gap between prokaryotes and eukaryotes.</title>
        <authorList>
            <person name="Spang A."/>
            <person name="Saw J.H."/>
            <person name="Jorgensen S.L."/>
            <person name="Zaremba-Niedzwiedzka K."/>
            <person name="Martijn J."/>
            <person name="Lind A.E."/>
            <person name="van Eijk R."/>
            <person name="Schleper C."/>
            <person name="Guy L."/>
            <person name="Ettema T.J."/>
        </authorList>
    </citation>
    <scope>NUCLEOTIDE SEQUENCE</scope>
</reference>
<comment type="caution">
    <text evidence="1">The sequence shown here is derived from an EMBL/GenBank/DDBJ whole genome shotgun (WGS) entry which is preliminary data.</text>
</comment>
<dbReference type="EMBL" id="LAZR01040875">
    <property type="protein sequence ID" value="KKL13389.1"/>
    <property type="molecule type" value="Genomic_DNA"/>
</dbReference>
<proteinExistence type="predicted"/>
<protein>
    <submittedName>
        <fullName evidence="1">Uncharacterized protein</fullName>
    </submittedName>
</protein>
<sequence>MKTVIAKINAGVPNYRMKDKMVPPSSADDKGNFINGKVWPRHEKGIYKGKLIHGGWLIVKGEKYQIPDDYDLNQKNKNDDPVGLGTIFREEKQQSEKPKLKD</sequence>
<accession>A0A0F9AUW9</accession>
<organism evidence="1">
    <name type="scientific">marine sediment metagenome</name>
    <dbReference type="NCBI Taxonomy" id="412755"/>
    <lineage>
        <taxon>unclassified sequences</taxon>
        <taxon>metagenomes</taxon>
        <taxon>ecological metagenomes</taxon>
    </lineage>
</organism>
<gene>
    <name evidence="1" type="ORF">LCGC14_2526270</name>
</gene>